<keyword evidence="1" id="KW-0812">Transmembrane</keyword>
<dbReference type="InterPro" id="IPR013783">
    <property type="entry name" value="Ig-like_fold"/>
</dbReference>
<dbReference type="AlphaFoldDB" id="E2NDS8"/>
<proteinExistence type="predicted"/>
<accession>E2NDS8</accession>
<comment type="caution">
    <text evidence="3">The sequence shown here is derived from an EMBL/GenBank/DDBJ whole genome shotgun (WGS) entry which is preliminary data.</text>
</comment>
<dbReference type="HOGENOM" id="CLU_013623_0_0_10"/>
<dbReference type="InterPro" id="IPR015943">
    <property type="entry name" value="WD40/YVTN_repeat-like_dom_sf"/>
</dbReference>
<dbReference type="Proteomes" id="UP000003711">
    <property type="component" value="Unassembled WGS sequence"/>
</dbReference>
<dbReference type="SUPFAM" id="SSF46894">
    <property type="entry name" value="C-terminal effector domain of the bipartite response regulators"/>
    <property type="match status" value="1"/>
</dbReference>
<dbReference type="SUPFAM" id="SSF63829">
    <property type="entry name" value="Calcium-dependent phosphotriesterase"/>
    <property type="match status" value="1"/>
</dbReference>
<keyword evidence="1" id="KW-0472">Membrane</keyword>
<evidence type="ECO:0000313" key="4">
    <source>
        <dbReference type="Proteomes" id="UP000003711"/>
    </source>
</evidence>
<dbReference type="Pfam" id="PF07495">
    <property type="entry name" value="Y_Y_Y"/>
    <property type="match status" value="1"/>
</dbReference>
<feature type="domain" description="Two component regulator three Y" evidence="2">
    <location>
        <begin position="680"/>
        <end position="738"/>
    </location>
</feature>
<name>E2NDS8_9BACE</name>
<protein>
    <recommendedName>
        <fullName evidence="2">Two component regulator three Y domain-containing protein</fullName>
    </recommendedName>
</protein>
<feature type="transmembrane region" description="Helical" evidence="1">
    <location>
        <begin position="746"/>
        <end position="768"/>
    </location>
</feature>
<dbReference type="EMBL" id="ACCH01000176">
    <property type="protein sequence ID" value="EEF89906.1"/>
    <property type="molecule type" value="Genomic_DNA"/>
</dbReference>
<dbReference type="Gene3D" id="2.130.10.10">
    <property type="entry name" value="YVTN repeat-like/Quinoprotein amine dehydrogenase"/>
    <property type="match status" value="1"/>
</dbReference>
<dbReference type="InterPro" id="IPR016032">
    <property type="entry name" value="Sig_transdc_resp-reg_C-effctor"/>
</dbReference>
<dbReference type="GO" id="GO:0006355">
    <property type="term" value="P:regulation of DNA-templated transcription"/>
    <property type="evidence" value="ECO:0007669"/>
    <property type="project" value="InterPro"/>
</dbReference>
<evidence type="ECO:0000259" key="2">
    <source>
        <dbReference type="Pfam" id="PF07495"/>
    </source>
</evidence>
<dbReference type="RefSeq" id="WP_007211810.1">
    <property type="nucleotide sequence ID" value="NZ_EQ973490.1"/>
</dbReference>
<gene>
    <name evidence="3" type="ORF">BACCELL_02438</name>
</gene>
<sequence>MKEHIRRFLYLLILLGISVDLYSNNPYIININKNRYGAANKNWSIGQDERGVVYFGNDNGLLEFDGFNWKINTIRNFSIVRAVAVFDHHTIFTCGYEDFGRWDRDISGQLKYTSLASSVNRQNLINNDFWKILIVGDTVYFQSFSSIYVYKEGKVELVTNKSILFLLKVRNEYWVQGMQDSLYKLSDDKLVKIEGSEIFKGKDVRIVLPYDSDRYLIGTSMHGLYLYDGQHFSEWNCEASSIFKQNDLNCGILSSHGTYYFGTIINGLYEVDLSGKILNHFSTETKLQNNTVLDLFEDSDSNFWVALDKGVSYIQYLDNMDCYTDPTNTIGAVYDAVLWHGNLVFATNQGVFYIPQKELGLVNPMRNLKFIDDTQGQAWGLYIEGDELFCRHNRGLKVINPDMHVLKSSNKKFDTGLYSIQKTVLRGTEILLMSTYEELKIMFPDNSRVINVDNSHISTLKTEVDHLGNVWAETPNKGVYRYLLNDSLTRVKESGYYGGNSDDNLPYKLSISKVGGRITLLGDGRFYTYNDMDNTMKSYRILDDCFSQIQNLKKIVYIKGDLYWAIGDNTVFKFYCDGHSACILESYDIGIHNISMVDKYENISILNDSLSLICLDNGFLLYNDKTVHCTKNNTEKIYIDYVQIKNGEGDLRYLPLTGKSDIPYTYNSIAFYYLSKGAFNRNLYFQHKLEGVDSEWSASLITNKIEYERLPSGKYNFMIRTVDNLGNISEIVSYDFTVLKPWYLTLWAYVGYIIVFLLIAYLVWIIILRRYRNIHLQKIRYREAKRLQAANEKLQREIQDKNAELFTQTSFTIQKNQLIMTIKELIDEFYHGPKDQRNLLLFYRKIETLLNNNLNTDDDWKMFLIKFEEKHPYFFKRLKDLYPQLTANDLKLCACLKLNFDSKDIASFMNMSVRAVENSRHRLRKKIDLSAEQKLSDFIMSIE</sequence>
<dbReference type="Gene3D" id="2.60.40.10">
    <property type="entry name" value="Immunoglobulins"/>
    <property type="match status" value="1"/>
</dbReference>
<evidence type="ECO:0000256" key="1">
    <source>
        <dbReference type="SAM" id="Phobius"/>
    </source>
</evidence>
<reference evidence="3 4" key="2">
    <citation type="submission" date="2009-01" db="EMBL/GenBank/DDBJ databases">
        <title>Draft genome sequence of Bacteroides cellulosilyticus (DSM 14838).</title>
        <authorList>
            <person name="Sudarsanam P."/>
            <person name="Ley R."/>
            <person name="Guruge J."/>
            <person name="Turnbaugh P.J."/>
            <person name="Mahowald M."/>
            <person name="Liep D."/>
            <person name="Gordon J."/>
        </authorList>
    </citation>
    <scope>NUCLEOTIDE SEQUENCE [LARGE SCALE GENOMIC DNA]</scope>
    <source>
        <strain evidence="3 4">DSM 14838</strain>
    </source>
</reference>
<dbReference type="InterPro" id="IPR011123">
    <property type="entry name" value="Y_Y_Y"/>
</dbReference>
<reference evidence="3 4" key="1">
    <citation type="submission" date="2008-12" db="EMBL/GenBank/DDBJ databases">
        <authorList>
            <person name="Fulton L."/>
            <person name="Clifton S."/>
            <person name="Fulton B."/>
            <person name="Xu J."/>
            <person name="Minx P."/>
            <person name="Pepin K.H."/>
            <person name="Johnson M."/>
            <person name="Bhonagiri V."/>
            <person name="Nash W.E."/>
            <person name="Mardis E.R."/>
            <person name="Wilson R.K."/>
        </authorList>
    </citation>
    <scope>NUCLEOTIDE SEQUENCE [LARGE SCALE GENOMIC DNA]</scope>
    <source>
        <strain evidence="3 4">DSM 14838</strain>
    </source>
</reference>
<keyword evidence="1" id="KW-1133">Transmembrane helix</keyword>
<organism evidence="3 4">
    <name type="scientific">Bacteroides cellulosilyticus DSM 14838</name>
    <dbReference type="NCBI Taxonomy" id="537012"/>
    <lineage>
        <taxon>Bacteria</taxon>
        <taxon>Pseudomonadati</taxon>
        <taxon>Bacteroidota</taxon>
        <taxon>Bacteroidia</taxon>
        <taxon>Bacteroidales</taxon>
        <taxon>Bacteroidaceae</taxon>
        <taxon>Bacteroides</taxon>
    </lineage>
</organism>
<dbReference type="GO" id="GO:0003677">
    <property type="term" value="F:DNA binding"/>
    <property type="evidence" value="ECO:0007669"/>
    <property type="project" value="InterPro"/>
</dbReference>
<evidence type="ECO:0000313" key="3">
    <source>
        <dbReference type="EMBL" id="EEF89906.1"/>
    </source>
</evidence>